<evidence type="ECO:0000313" key="2">
    <source>
        <dbReference type="EMBL" id="GJN17358.1"/>
    </source>
</evidence>
<gene>
    <name evidence="2" type="primary">gb04417</name>
    <name evidence="2" type="ORF">PR202_gb04417</name>
</gene>
<reference evidence="2" key="2">
    <citation type="submission" date="2021-12" db="EMBL/GenBank/DDBJ databases">
        <title>Resequencing data analysis of finger millet.</title>
        <authorList>
            <person name="Hatakeyama M."/>
            <person name="Aluri S."/>
            <person name="Balachadran M.T."/>
            <person name="Sivarajan S.R."/>
            <person name="Poveda L."/>
            <person name="Shimizu-Inatsugi R."/>
            <person name="Schlapbach R."/>
            <person name="Sreeman S.M."/>
            <person name="Shimizu K.K."/>
        </authorList>
    </citation>
    <scope>NUCLEOTIDE SEQUENCE</scope>
</reference>
<dbReference type="PANTHER" id="PTHR33065">
    <property type="entry name" value="OS07G0486400 PROTEIN"/>
    <property type="match status" value="1"/>
</dbReference>
<proteinExistence type="predicted"/>
<accession>A0AAV5E3M6</accession>
<reference evidence="2" key="1">
    <citation type="journal article" date="2018" name="DNA Res.">
        <title>Multiple hybrid de novo genome assembly of finger millet, an orphan allotetraploid crop.</title>
        <authorList>
            <person name="Hatakeyama M."/>
            <person name="Aluri S."/>
            <person name="Balachadran M.T."/>
            <person name="Sivarajan S.R."/>
            <person name="Patrignani A."/>
            <person name="Gruter S."/>
            <person name="Poveda L."/>
            <person name="Shimizu-Inatsugi R."/>
            <person name="Baeten J."/>
            <person name="Francoijs K.J."/>
            <person name="Nataraja K.N."/>
            <person name="Reddy Y.A.N."/>
            <person name="Phadnis S."/>
            <person name="Ravikumar R.L."/>
            <person name="Schlapbach R."/>
            <person name="Sreeman S.M."/>
            <person name="Shimizu K.K."/>
        </authorList>
    </citation>
    <scope>NUCLEOTIDE SEQUENCE</scope>
</reference>
<sequence length="181" mass="20366">MEMPHSTREVQAARNSERRRICRDGAESGGLIPSHLEKLFKEMREKGDEFATQRWAWENGRGKRFGSFEDTTVVPPMCYTSEYNPKYAIPDRTLQVFSVEVAELHNDLKWPLQVYGFIAMDGGRIPPVRGSCTPACPHIKDLVVESGSREKSAQCLLPLPPAGRAGRRVVPPPPLSLEVHR</sequence>
<dbReference type="PANTHER" id="PTHR33065:SF88">
    <property type="entry name" value="OS11G0104220 PROTEIN"/>
    <property type="match status" value="1"/>
</dbReference>
<keyword evidence="3" id="KW-1185">Reference proteome</keyword>
<name>A0AAV5E3M6_ELECO</name>
<dbReference type="Proteomes" id="UP001054889">
    <property type="component" value="Unassembled WGS sequence"/>
</dbReference>
<feature type="region of interest" description="Disordered" evidence="1">
    <location>
        <begin position="1"/>
        <end position="26"/>
    </location>
</feature>
<evidence type="ECO:0000256" key="1">
    <source>
        <dbReference type="SAM" id="MobiDB-lite"/>
    </source>
</evidence>
<dbReference type="EMBL" id="BQKI01000073">
    <property type="protein sequence ID" value="GJN17358.1"/>
    <property type="molecule type" value="Genomic_DNA"/>
</dbReference>
<evidence type="ECO:0000313" key="3">
    <source>
        <dbReference type="Proteomes" id="UP001054889"/>
    </source>
</evidence>
<comment type="caution">
    <text evidence="2">The sequence shown here is derived from an EMBL/GenBank/DDBJ whole genome shotgun (WGS) entry which is preliminary data.</text>
</comment>
<protein>
    <submittedName>
        <fullName evidence="2">Uncharacterized protein</fullName>
    </submittedName>
</protein>
<dbReference type="AlphaFoldDB" id="A0AAV5E3M6"/>
<organism evidence="2 3">
    <name type="scientific">Eleusine coracana subsp. coracana</name>
    <dbReference type="NCBI Taxonomy" id="191504"/>
    <lineage>
        <taxon>Eukaryota</taxon>
        <taxon>Viridiplantae</taxon>
        <taxon>Streptophyta</taxon>
        <taxon>Embryophyta</taxon>
        <taxon>Tracheophyta</taxon>
        <taxon>Spermatophyta</taxon>
        <taxon>Magnoliopsida</taxon>
        <taxon>Liliopsida</taxon>
        <taxon>Poales</taxon>
        <taxon>Poaceae</taxon>
        <taxon>PACMAD clade</taxon>
        <taxon>Chloridoideae</taxon>
        <taxon>Cynodonteae</taxon>
        <taxon>Eleusininae</taxon>
        <taxon>Eleusine</taxon>
    </lineage>
</organism>
<feature type="compositionally biased region" description="Basic and acidic residues" evidence="1">
    <location>
        <begin position="15"/>
        <end position="26"/>
    </location>
</feature>